<dbReference type="PROSITE" id="PS50106">
    <property type="entry name" value="PDZ"/>
    <property type="match status" value="2"/>
</dbReference>
<dbReference type="AlphaFoldDB" id="A0A845V0A9"/>
<dbReference type="InterPro" id="IPR036034">
    <property type="entry name" value="PDZ_sf"/>
</dbReference>
<dbReference type="FunFam" id="2.40.10.10:FF:000001">
    <property type="entry name" value="Periplasmic serine protease DegS"/>
    <property type="match status" value="1"/>
</dbReference>
<keyword evidence="8" id="KW-0720">Serine protease</keyword>
<dbReference type="NCBIfam" id="TIGR02037">
    <property type="entry name" value="degP_htrA_DO"/>
    <property type="match status" value="1"/>
</dbReference>
<evidence type="ECO:0000256" key="6">
    <source>
        <dbReference type="ARBA" id="ARBA00022764"/>
    </source>
</evidence>
<dbReference type="GO" id="GO:0042597">
    <property type="term" value="C:periplasmic space"/>
    <property type="evidence" value="ECO:0007669"/>
    <property type="project" value="UniProtKB-SubCell"/>
</dbReference>
<dbReference type="PANTHER" id="PTHR43343">
    <property type="entry name" value="PEPTIDASE S12"/>
    <property type="match status" value="1"/>
</dbReference>
<feature type="binding site" evidence="10">
    <location>
        <begin position="206"/>
        <end position="208"/>
    </location>
    <ligand>
        <name>substrate</name>
    </ligand>
</feature>
<dbReference type="Gene3D" id="2.40.10.120">
    <property type="match status" value="1"/>
</dbReference>
<evidence type="ECO:0000256" key="8">
    <source>
        <dbReference type="ARBA" id="ARBA00022825"/>
    </source>
</evidence>
<dbReference type="RefSeq" id="WP_164211362.1">
    <property type="nucleotide sequence ID" value="NZ_JAAGSC010000041.1"/>
</dbReference>
<feature type="chain" id="PRO_5038843532" evidence="11">
    <location>
        <begin position="22"/>
        <end position="451"/>
    </location>
</feature>
<evidence type="ECO:0000256" key="11">
    <source>
        <dbReference type="SAM" id="SignalP"/>
    </source>
</evidence>
<dbReference type="GO" id="GO:0004252">
    <property type="term" value="F:serine-type endopeptidase activity"/>
    <property type="evidence" value="ECO:0007669"/>
    <property type="project" value="InterPro"/>
</dbReference>
<feature type="domain" description="PDZ" evidence="12">
    <location>
        <begin position="359"/>
        <end position="421"/>
    </location>
</feature>
<dbReference type="Gene3D" id="2.30.42.10">
    <property type="match status" value="2"/>
</dbReference>
<dbReference type="Pfam" id="PF13180">
    <property type="entry name" value="PDZ_2"/>
    <property type="match status" value="1"/>
</dbReference>
<dbReference type="PRINTS" id="PR00834">
    <property type="entry name" value="PROTEASES2C"/>
</dbReference>
<evidence type="ECO:0000256" key="2">
    <source>
        <dbReference type="ARBA" id="ARBA00010541"/>
    </source>
</evidence>
<evidence type="ECO:0000256" key="9">
    <source>
        <dbReference type="PIRSR" id="PIRSR611782-1"/>
    </source>
</evidence>
<dbReference type="InterPro" id="IPR041489">
    <property type="entry name" value="PDZ_6"/>
</dbReference>
<evidence type="ECO:0000256" key="4">
    <source>
        <dbReference type="ARBA" id="ARBA00022729"/>
    </source>
</evidence>
<feature type="domain" description="PDZ" evidence="12">
    <location>
        <begin position="252"/>
        <end position="343"/>
    </location>
</feature>
<feature type="active site" description="Charge relay system" evidence="9">
    <location>
        <position position="208"/>
    </location>
</feature>
<evidence type="ECO:0000259" key="12">
    <source>
        <dbReference type="PROSITE" id="PS50106"/>
    </source>
</evidence>
<evidence type="ECO:0000256" key="1">
    <source>
        <dbReference type="ARBA" id="ARBA00004418"/>
    </source>
</evidence>
<keyword evidence="3" id="KW-0645">Protease</keyword>
<dbReference type="SUPFAM" id="SSF50494">
    <property type="entry name" value="Trypsin-like serine proteases"/>
    <property type="match status" value="1"/>
</dbReference>
<gene>
    <name evidence="13" type="ORF">G3I74_09540</name>
</gene>
<proteinExistence type="inferred from homology"/>
<feature type="binding site" evidence="10">
    <location>
        <position position="104"/>
    </location>
    <ligand>
        <name>substrate</name>
    </ligand>
</feature>
<dbReference type="Pfam" id="PF17820">
    <property type="entry name" value="PDZ_6"/>
    <property type="match status" value="1"/>
</dbReference>
<dbReference type="InterPro" id="IPR001940">
    <property type="entry name" value="Peptidase_S1C"/>
</dbReference>
<dbReference type="InterPro" id="IPR001478">
    <property type="entry name" value="PDZ"/>
</dbReference>
<reference evidence="13 14" key="1">
    <citation type="submission" date="2020-02" db="EMBL/GenBank/DDBJ databases">
        <authorList>
            <person name="Zhang X.-Y."/>
        </authorList>
    </citation>
    <scope>NUCLEOTIDE SEQUENCE [LARGE SCALE GENOMIC DNA]</scope>
    <source>
        <strain evidence="13 14">C33</strain>
    </source>
</reference>
<keyword evidence="5" id="KW-0677">Repeat</keyword>
<dbReference type="SUPFAM" id="SSF50156">
    <property type="entry name" value="PDZ domain-like"/>
    <property type="match status" value="2"/>
</dbReference>
<evidence type="ECO:0000313" key="13">
    <source>
        <dbReference type="EMBL" id="NDY95972.1"/>
    </source>
</evidence>
<sequence>MSKLLPLLTMLVMLGAGPVDAVLPAEVDGRPLPSLAPILEQVTPAVVNVHTRTRVQVRSSPFFDDPFFRHFFNVPSVPRERVQQSLGSGVIVDAEAGHVLTNNHVIDGADDIAVTLEDGREYAAELVGADRETDLAVIRIQAEDVSALPLFSADSLRVGDFVVAVGNPFGLGQTVTSGIVSALGRSGLRGLEYQNFIQTDASINPGNSGGALIDLRGRLIGINTAIFTPSGGNVGIGFAIPASTAEYVMDQLVRYGEVRRGSLGVEVQDLDARLREALDVSVQAGAVITRLMPDSPADQAGLRAGDVIVAIDERPVRDVQSLRNIEGLLAIGSEVSVRHVREDRERTVRLVLEENLDARISGRRLDERLDGATLVQAPQRSRSGGVLIEDVRRNSPTWRAGLRPGDLIITLNQQPLADLAQMREKFPLDSDAPLMLEILRRGVGYRVILEP</sequence>
<feature type="active site" description="Charge relay system" evidence="9">
    <location>
        <position position="134"/>
    </location>
</feature>
<dbReference type="Pfam" id="PF13365">
    <property type="entry name" value="Trypsin_2"/>
    <property type="match status" value="1"/>
</dbReference>
<comment type="similarity">
    <text evidence="2">Belongs to the peptidase S1C family.</text>
</comment>
<evidence type="ECO:0000256" key="5">
    <source>
        <dbReference type="ARBA" id="ARBA00022737"/>
    </source>
</evidence>
<comment type="caution">
    <text evidence="13">The sequence shown here is derived from an EMBL/GenBank/DDBJ whole genome shotgun (WGS) entry which is preliminary data.</text>
</comment>
<keyword evidence="6" id="KW-0574">Periplasm</keyword>
<dbReference type="InterPro" id="IPR009003">
    <property type="entry name" value="Peptidase_S1_PA"/>
</dbReference>
<dbReference type="SMART" id="SM00228">
    <property type="entry name" value="PDZ"/>
    <property type="match status" value="2"/>
</dbReference>
<organism evidence="13 14">
    <name type="scientific">Wenzhouxiangella limi</name>
    <dbReference type="NCBI Taxonomy" id="2707351"/>
    <lineage>
        <taxon>Bacteria</taxon>
        <taxon>Pseudomonadati</taxon>
        <taxon>Pseudomonadota</taxon>
        <taxon>Gammaproteobacteria</taxon>
        <taxon>Chromatiales</taxon>
        <taxon>Wenzhouxiangellaceae</taxon>
        <taxon>Wenzhouxiangella</taxon>
    </lineage>
</organism>
<dbReference type="Proteomes" id="UP000484885">
    <property type="component" value="Unassembled WGS sequence"/>
</dbReference>
<protein>
    <submittedName>
        <fullName evidence="13">Do family serine endopeptidase</fullName>
    </submittedName>
</protein>
<accession>A0A845V0A9</accession>
<dbReference type="GO" id="GO:0006508">
    <property type="term" value="P:proteolysis"/>
    <property type="evidence" value="ECO:0007669"/>
    <property type="project" value="UniProtKB-KW"/>
</dbReference>
<comment type="subcellular location">
    <subcellularLocation>
        <location evidence="1">Periplasm</location>
    </subcellularLocation>
</comment>
<keyword evidence="7" id="KW-0378">Hydrolase</keyword>
<feature type="binding site" evidence="10">
    <location>
        <position position="134"/>
    </location>
    <ligand>
        <name>substrate</name>
    </ligand>
</feature>
<name>A0A845V0A9_9GAMM</name>
<dbReference type="PANTHER" id="PTHR43343:SF3">
    <property type="entry name" value="PROTEASE DO-LIKE 8, CHLOROPLASTIC"/>
    <property type="match status" value="1"/>
</dbReference>
<dbReference type="InterPro" id="IPR011782">
    <property type="entry name" value="Pept_S1C_Do"/>
</dbReference>
<keyword evidence="4 11" id="KW-0732">Signal</keyword>
<dbReference type="EMBL" id="JAAGSC010000041">
    <property type="protein sequence ID" value="NDY95972.1"/>
    <property type="molecule type" value="Genomic_DNA"/>
</dbReference>
<dbReference type="InterPro" id="IPR051201">
    <property type="entry name" value="Chloro_Bact_Ser_Proteases"/>
</dbReference>
<evidence type="ECO:0000313" key="14">
    <source>
        <dbReference type="Proteomes" id="UP000484885"/>
    </source>
</evidence>
<evidence type="ECO:0000256" key="7">
    <source>
        <dbReference type="ARBA" id="ARBA00022801"/>
    </source>
</evidence>
<evidence type="ECO:0000256" key="10">
    <source>
        <dbReference type="PIRSR" id="PIRSR611782-2"/>
    </source>
</evidence>
<feature type="signal peptide" evidence="11">
    <location>
        <begin position="1"/>
        <end position="21"/>
    </location>
</feature>
<feature type="active site" description="Charge relay system" evidence="9">
    <location>
        <position position="104"/>
    </location>
</feature>
<evidence type="ECO:0000256" key="3">
    <source>
        <dbReference type="ARBA" id="ARBA00022670"/>
    </source>
</evidence>
<keyword evidence="14" id="KW-1185">Reference proteome</keyword>